<dbReference type="PANTHER" id="PTHR42910">
    <property type="entry name" value="TRANSPORTER SCO4007-RELATED"/>
    <property type="match status" value="1"/>
</dbReference>
<feature type="transmembrane region" description="Helical" evidence="4">
    <location>
        <begin position="33"/>
        <end position="51"/>
    </location>
</feature>
<feature type="transmembrane region" description="Helical" evidence="4">
    <location>
        <begin position="288"/>
        <end position="313"/>
    </location>
</feature>
<keyword evidence="1 4" id="KW-0812">Transmembrane</keyword>
<feature type="transmembrane region" description="Helical" evidence="4">
    <location>
        <begin position="325"/>
        <end position="347"/>
    </location>
</feature>
<evidence type="ECO:0000256" key="2">
    <source>
        <dbReference type="ARBA" id="ARBA00022989"/>
    </source>
</evidence>
<feature type="transmembrane region" description="Helical" evidence="4">
    <location>
        <begin position="353"/>
        <end position="372"/>
    </location>
</feature>
<dbReference type="PANTHER" id="PTHR42910:SF1">
    <property type="entry name" value="MAJOR FACILITATOR SUPERFAMILY (MFS) PROFILE DOMAIN-CONTAINING PROTEIN"/>
    <property type="match status" value="1"/>
</dbReference>
<keyword evidence="2 4" id="KW-1133">Transmembrane helix</keyword>
<feature type="transmembrane region" description="Helical" evidence="4">
    <location>
        <begin position="86"/>
        <end position="108"/>
    </location>
</feature>
<feature type="transmembrane region" description="Helical" evidence="4">
    <location>
        <begin position="149"/>
        <end position="169"/>
    </location>
</feature>
<dbReference type="SUPFAM" id="SSF103473">
    <property type="entry name" value="MFS general substrate transporter"/>
    <property type="match status" value="1"/>
</dbReference>
<dbReference type="GO" id="GO:0022857">
    <property type="term" value="F:transmembrane transporter activity"/>
    <property type="evidence" value="ECO:0007669"/>
    <property type="project" value="InterPro"/>
</dbReference>
<comment type="caution">
    <text evidence="6">The sequence shown here is derived from an EMBL/GenBank/DDBJ whole genome shotgun (WGS) entry which is preliminary data.</text>
</comment>
<dbReference type="Gene3D" id="1.20.1250.20">
    <property type="entry name" value="MFS general substrate transporter like domains"/>
    <property type="match status" value="1"/>
</dbReference>
<keyword evidence="7" id="KW-1185">Reference proteome</keyword>
<keyword evidence="3 4" id="KW-0472">Membrane</keyword>
<evidence type="ECO:0000256" key="1">
    <source>
        <dbReference type="ARBA" id="ARBA00022692"/>
    </source>
</evidence>
<gene>
    <name evidence="6" type="ORF">GCM10011379_17340</name>
</gene>
<dbReference type="PROSITE" id="PS50850">
    <property type="entry name" value="MFS"/>
    <property type="match status" value="1"/>
</dbReference>
<feature type="transmembrane region" description="Helical" evidence="4">
    <location>
        <begin position="63"/>
        <end position="80"/>
    </location>
</feature>
<feature type="domain" description="Major facilitator superfamily (MFS) profile" evidence="5">
    <location>
        <begin position="1"/>
        <end position="375"/>
    </location>
</feature>
<dbReference type="InterPro" id="IPR020846">
    <property type="entry name" value="MFS_dom"/>
</dbReference>
<evidence type="ECO:0000313" key="6">
    <source>
        <dbReference type="EMBL" id="GGH64844.1"/>
    </source>
</evidence>
<feature type="transmembrane region" description="Helical" evidence="4">
    <location>
        <begin position="201"/>
        <end position="222"/>
    </location>
</feature>
<dbReference type="Proteomes" id="UP000627292">
    <property type="component" value="Unassembled WGS sequence"/>
</dbReference>
<evidence type="ECO:0000256" key="4">
    <source>
        <dbReference type="SAM" id="Phobius"/>
    </source>
</evidence>
<dbReference type="InterPro" id="IPR011701">
    <property type="entry name" value="MFS"/>
</dbReference>
<organism evidence="6 7">
    <name type="scientific">Filimonas zeae</name>
    <dbReference type="NCBI Taxonomy" id="1737353"/>
    <lineage>
        <taxon>Bacteria</taxon>
        <taxon>Pseudomonadati</taxon>
        <taxon>Bacteroidota</taxon>
        <taxon>Chitinophagia</taxon>
        <taxon>Chitinophagales</taxon>
        <taxon>Chitinophagaceae</taxon>
        <taxon>Filimonas</taxon>
    </lineage>
</organism>
<feature type="transmembrane region" description="Helical" evidence="4">
    <location>
        <begin position="261"/>
        <end position="282"/>
    </location>
</feature>
<reference evidence="6" key="1">
    <citation type="journal article" date="2014" name="Int. J. Syst. Evol. Microbiol.">
        <title>Complete genome sequence of Corynebacterium casei LMG S-19264T (=DSM 44701T), isolated from a smear-ripened cheese.</title>
        <authorList>
            <consortium name="US DOE Joint Genome Institute (JGI-PGF)"/>
            <person name="Walter F."/>
            <person name="Albersmeier A."/>
            <person name="Kalinowski J."/>
            <person name="Ruckert C."/>
        </authorList>
    </citation>
    <scope>NUCLEOTIDE SEQUENCE</scope>
    <source>
        <strain evidence="6">CGMCC 1.15290</strain>
    </source>
</reference>
<protein>
    <submittedName>
        <fullName evidence="6">MFS transporter</fullName>
    </submittedName>
</protein>
<dbReference type="InterPro" id="IPR036259">
    <property type="entry name" value="MFS_trans_sf"/>
</dbReference>
<reference evidence="6" key="2">
    <citation type="submission" date="2020-09" db="EMBL/GenBank/DDBJ databases">
        <authorList>
            <person name="Sun Q."/>
            <person name="Zhou Y."/>
        </authorList>
    </citation>
    <scope>NUCLEOTIDE SEQUENCE</scope>
    <source>
        <strain evidence="6">CGMCC 1.15290</strain>
    </source>
</reference>
<dbReference type="EMBL" id="BMIB01000002">
    <property type="protein sequence ID" value="GGH64844.1"/>
    <property type="molecule type" value="Genomic_DNA"/>
</dbReference>
<dbReference type="AlphaFoldDB" id="A0A917MUH1"/>
<dbReference type="CDD" id="cd17324">
    <property type="entry name" value="MFS_NepI_like"/>
    <property type="match status" value="1"/>
</dbReference>
<name>A0A917MUH1_9BACT</name>
<accession>A0A917MUH1</accession>
<feature type="transmembrane region" description="Helical" evidence="4">
    <location>
        <begin position="120"/>
        <end position="143"/>
    </location>
</feature>
<sequence>MAVTAGICVANIYYNQPLLKAMALTFQTTEKQIGFSAVLTQVGYGLGLFFLVPLGDKMDKKKLILLLQGALVVLLTGIAFSPSLPLLYMCSALLGLLGVAAQVILPMAAGLDPVNRGRNVGIVFTGVISGVLLARVFSGFIAQWFSWRFVYGMAAVMVSGVMLITRYRFPSVQPAFQGSYASLIRSTAYQLKRFTMLQRTALLGALTFGMFCSFWTTLTFHLSNAPFHYRPDTIGLFGLLAVGGALLAPVFGKLADKRNPALSQACALGLMILSIIAMKLLPYSVASLAVSVVVLDIGVQAMMVTNATSIYTLDASSHSRINTAYMTIYFMGGAVGTFSGLQCWQLGGWSMVTWQLLAWCVIALFVVVTGVAKEKKWSLSSIQSR</sequence>
<feature type="transmembrane region" description="Helical" evidence="4">
    <location>
        <begin position="234"/>
        <end position="254"/>
    </location>
</feature>
<proteinExistence type="predicted"/>
<evidence type="ECO:0000313" key="7">
    <source>
        <dbReference type="Proteomes" id="UP000627292"/>
    </source>
</evidence>
<dbReference type="Pfam" id="PF07690">
    <property type="entry name" value="MFS_1"/>
    <property type="match status" value="1"/>
</dbReference>
<evidence type="ECO:0000256" key="3">
    <source>
        <dbReference type="ARBA" id="ARBA00023136"/>
    </source>
</evidence>
<evidence type="ECO:0000259" key="5">
    <source>
        <dbReference type="PROSITE" id="PS50850"/>
    </source>
</evidence>